<evidence type="ECO:0000313" key="2">
    <source>
        <dbReference type="EMBL" id="CAK0870887.1"/>
    </source>
</evidence>
<dbReference type="Proteomes" id="UP001189429">
    <property type="component" value="Unassembled WGS sequence"/>
</dbReference>
<evidence type="ECO:0000313" key="3">
    <source>
        <dbReference type="Proteomes" id="UP001189429"/>
    </source>
</evidence>
<comment type="caution">
    <text evidence="2">The sequence shown here is derived from an EMBL/GenBank/DDBJ whole genome shotgun (WGS) entry which is preliminary data.</text>
</comment>
<gene>
    <name evidence="2" type="ORF">PCOR1329_LOCUS56871</name>
</gene>
<feature type="compositionally biased region" description="Basic residues" evidence="1">
    <location>
        <begin position="37"/>
        <end position="58"/>
    </location>
</feature>
<organism evidence="2 3">
    <name type="scientific">Prorocentrum cordatum</name>
    <dbReference type="NCBI Taxonomy" id="2364126"/>
    <lineage>
        <taxon>Eukaryota</taxon>
        <taxon>Sar</taxon>
        <taxon>Alveolata</taxon>
        <taxon>Dinophyceae</taxon>
        <taxon>Prorocentrales</taxon>
        <taxon>Prorocentraceae</taxon>
        <taxon>Prorocentrum</taxon>
    </lineage>
</organism>
<proteinExistence type="predicted"/>
<evidence type="ECO:0008006" key="4">
    <source>
        <dbReference type="Google" id="ProtNLM"/>
    </source>
</evidence>
<feature type="compositionally biased region" description="Basic and acidic residues" evidence="1">
    <location>
        <begin position="119"/>
        <end position="130"/>
    </location>
</feature>
<feature type="region of interest" description="Disordered" evidence="1">
    <location>
        <begin position="101"/>
        <end position="134"/>
    </location>
</feature>
<protein>
    <recommendedName>
        <fullName evidence="4">RNA-directed RNA polymerase</fullName>
    </recommendedName>
</protein>
<reference evidence="2" key="1">
    <citation type="submission" date="2023-10" db="EMBL/GenBank/DDBJ databases">
        <authorList>
            <person name="Chen Y."/>
            <person name="Shah S."/>
            <person name="Dougan E. K."/>
            <person name="Thang M."/>
            <person name="Chan C."/>
        </authorList>
    </citation>
    <scope>NUCLEOTIDE SEQUENCE [LARGE SCALE GENOMIC DNA]</scope>
</reference>
<keyword evidence="3" id="KW-1185">Reference proteome</keyword>
<name>A0ABN9VCR8_9DINO</name>
<evidence type="ECO:0000256" key="1">
    <source>
        <dbReference type="SAM" id="MobiDB-lite"/>
    </source>
</evidence>
<dbReference type="EMBL" id="CAUYUJ010017012">
    <property type="protein sequence ID" value="CAK0870887.1"/>
    <property type="molecule type" value="Genomic_DNA"/>
</dbReference>
<sequence>MASSLKSVVFSESTFLVVPPVDAGREPDAGAGGPRGSRPRGRGAPRGRSGRRSNRPGARRAAGEVAPGDVELSVLAERLKAAPPARRRLLLEALGPAARSALQAAMAQPPAPGPGRARQQKEIAPGERGGEGPGRGFMLALGGAEKVEFLGIDGCKLIKPAFLVADSAEEPRADRQFTGNGPCAGFRKVKYQLCAARRPMDSALRLLLRSHGLSEEDLRTLQAADGSPDTVAALAAAAASEEQARLLAGGLGLHGRAAAARLAASWRQAACGGTGAAQSTASAGGASAEVVKRLSAKPLWRRPGSPARRFRLPGRHVPA</sequence>
<feature type="non-terminal residue" evidence="2">
    <location>
        <position position="319"/>
    </location>
</feature>
<accession>A0ABN9VCR8</accession>
<feature type="region of interest" description="Disordered" evidence="1">
    <location>
        <begin position="16"/>
        <end position="66"/>
    </location>
</feature>